<dbReference type="GeneID" id="4795052"/>
<dbReference type="KEGG" id="mla:Mlab_1050"/>
<feature type="transmembrane region" description="Helical" evidence="7">
    <location>
        <begin position="360"/>
        <end position="384"/>
    </location>
</feature>
<feature type="transmembrane region" description="Helical" evidence="7">
    <location>
        <begin position="12"/>
        <end position="30"/>
    </location>
</feature>
<protein>
    <submittedName>
        <fullName evidence="8">Amino acid permease-associated region</fullName>
    </submittedName>
</protein>
<keyword evidence="9" id="KW-1185">Reference proteome</keyword>
<evidence type="ECO:0000256" key="6">
    <source>
        <dbReference type="ARBA" id="ARBA00023136"/>
    </source>
</evidence>
<sequence>MATKPSVSYKLSLTAFILITFAAIMSMRTFPSQSVVGWQSIFFCLLAFIVYLIPASLVSAELATGWPQEGGVYVWVKEAFGEKWGFTAIWLQWFQMTIGFISVLTFIAATFSYIINPELANNKLYLFIFIVVIWWGLTFLNLRGLKAYTRISSISVVLGTFIPAAILLIGGAWYIFSGNPVQLTLQPTVTDLIPNFSSLSNLVMLVTFVFLFIGIEMTASHAQDISNVKKNYPLGIFVVGLVITAISIVGAMIVALLVPADNINLLAGIMQTFEVIFAGPFSWVVLIIALLIAIGAIGQVSTWILGPVRGLFATAKEGTLPPVLQKTNKNDIPVNMLILQGILITFWGAVYALAPGGVNSSFWMLFALTTTVYIVMYFLMYAAAIRLRYTRPDVPRAFKIPGGKAGMWLVGGFGFVMMAILFVVAMLPPTQISEGAGFVAFMIIGTVVVAAIPLIIYAFKKPEWKVNQPETKE</sequence>
<dbReference type="PIRSF" id="PIRSF006060">
    <property type="entry name" value="AA_transporter"/>
    <property type="match status" value="1"/>
</dbReference>
<keyword evidence="6 7" id="KW-0472">Membrane</keyword>
<feature type="transmembrane region" description="Helical" evidence="7">
    <location>
        <begin position="36"/>
        <end position="53"/>
    </location>
</feature>
<evidence type="ECO:0000256" key="7">
    <source>
        <dbReference type="SAM" id="Phobius"/>
    </source>
</evidence>
<evidence type="ECO:0000256" key="1">
    <source>
        <dbReference type="ARBA" id="ARBA00004651"/>
    </source>
</evidence>
<dbReference type="OrthoDB" id="43026at2157"/>
<keyword evidence="5 7" id="KW-1133">Transmembrane helix</keyword>
<feature type="transmembrane region" description="Helical" evidence="7">
    <location>
        <begin position="236"/>
        <end position="260"/>
    </location>
</feature>
<feature type="transmembrane region" description="Helical" evidence="7">
    <location>
        <begin position="280"/>
        <end position="306"/>
    </location>
</feature>
<dbReference type="InterPro" id="IPR050367">
    <property type="entry name" value="APC_superfamily"/>
</dbReference>
<accession>A2SSB3</accession>
<dbReference type="STRING" id="410358.Mlab_1050"/>
<feature type="transmembrane region" description="Helical" evidence="7">
    <location>
        <begin position="196"/>
        <end position="215"/>
    </location>
</feature>
<feature type="transmembrane region" description="Helical" evidence="7">
    <location>
        <begin position="438"/>
        <end position="459"/>
    </location>
</feature>
<feature type="transmembrane region" description="Helical" evidence="7">
    <location>
        <begin position="93"/>
        <end position="112"/>
    </location>
</feature>
<organism evidence="8 9">
    <name type="scientific">Methanocorpusculum labreanum (strain ATCC 43576 / DSM 4855 / Z)</name>
    <dbReference type="NCBI Taxonomy" id="410358"/>
    <lineage>
        <taxon>Archaea</taxon>
        <taxon>Methanobacteriati</taxon>
        <taxon>Methanobacteriota</taxon>
        <taxon>Stenosarchaea group</taxon>
        <taxon>Methanomicrobia</taxon>
        <taxon>Methanomicrobiales</taxon>
        <taxon>Methanocorpusculaceae</taxon>
        <taxon>Methanocorpusculum</taxon>
    </lineage>
</organism>
<dbReference type="HOGENOM" id="CLU_020854_4_2_2"/>
<proteinExistence type="predicted"/>
<evidence type="ECO:0000313" key="9">
    <source>
        <dbReference type="Proteomes" id="UP000000365"/>
    </source>
</evidence>
<dbReference type="InterPro" id="IPR002293">
    <property type="entry name" value="AA/rel_permease1"/>
</dbReference>
<dbReference type="AlphaFoldDB" id="A2SSB3"/>
<keyword evidence="3" id="KW-1003">Cell membrane</keyword>
<dbReference type="GO" id="GO:0022857">
    <property type="term" value="F:transmembrane transporter activity"/>
    <property type="evidence" value="ECO:0007669"/>
    <property type="project" value="InterPro"/>
</dbReference>
<keyword evidence="2" id="KW-0813">Transport</keyword>
<dbReference type="GO" id="GO:0005886">
    <property type="term" value="C:plasma membrane"/>
    <property type="evidence" value="ECO:0007669"/>
    <property type="project" value="UniProtKB-SubCell"/>
</dbReference>
<feature type="transmembrane region" description="Helical" evidence="7">
    <location>
        <begin position="334"/>
        <end position="354"/>
    </location>
</feature>
<evidence type="ECO:0000256" key="3">
    <source>
        <dbReference type="ARBA" id="ARBA00022475"/>
    </source>
</evidence>
<name>A2SSB3_METLZ</name>
<reference evidence="8 9" key="1">
    <citation type="journal article" date="2009" name="Stand. Genomic Sci.">
        <title>Complete genome sequence of Methanocorpusculum labreanum type strain Z.</title>
        <authorList>
            <person name="Anderson I.J."/>
            <person name="Sieprawska-Lupa M."/>
            <person name="Goltsman E."/>
            <person name="Lapidus A."/>
            <person name="Copeland A."/>
            <person name="Glavina Del Rio T."/>
            <person name="Tice H."/>
            <person name="Dalin E."/>
            <person name="Barry K."/>
            <person name="Pitluck S."/>
            <person name="Hauser L."/>
            <person name="Land M."/>
            <person name="Lucas S."/>
            <person name="Richardson P."/>
            <person name="Whitman W.B."/>
            <person name="Kyrpides N.C."/>
        </authorList>
    </citation>
    <scope>NUCLEOTIDE SEQUENCE [LARGE SCALE GENOMIC DNA]</scope>
    <source>
        <strain evidence="9">ATCC 43576 / DSM 4855 / Z</strain>
    </source>
</reference>
<dbReference type="eggNOG" id="arCOG00009">
    <property type="taxonomic scope" value="Archaea"/>
</dbReference>
<dbReference type="PANTHER" id="PTHR42770">
    <property type="entry name" value="AMINO ACID TRANSPORTER-RELATED"/>
    <property type="match status" value="1"/>
</dbReference>
<dbReference type="Gene3D" id="1.20.1740.10">
    <property type="entry name" value="Amino acid/polyamine transporter I"/>
    <property type="match status" value="1"/>
</dbReference>
<gene>
    <name evidence="8" type="ordered locus">Mlab_1050</name>
</gene>
<evidence type="ECO:0000313" key="8">
    <source>
        <dbReference type="EMBL" id="ABN07219.1"/>
    </source>
</evidence>
<feature type="transmembrane region" description="Helical" evidence="7">
    <location>
        <begin position="154"/>
        <end position="176"/>
    </location>
</feature>
<dbReference type="RefSeq" id="WP_011833422.1">
    <property type="nucleotide sequence ID" value="NC_008942.1"/>
</dbReference>
<evidence type="ECO:0000256" key="5">
    <source>
        <dbReference type="ARBA" id="ARBA00022989"/>
    </source>
</evidence>
<dbReference type="Pfam" id="PF13520">
    <property type="entry name" value="AA_permease_2"/>
    <property type="match status" value="1"/>
</dbReference>
<feature type="transmembrane region" description="Helical" evidence="7">
    <location>
        <begin position="124"/>
        <end position="142"/>
    </location>
</feature>
<feature type="transmembrane region" description="Helical" evidence="7">
    <location>
        <begin position="405"/>
        <end position="426"/>
    </location>
</feature>
<dbReference type="Proteomes" id="UP000000365">
    <property type="component" value="Chromosome"/>
</dbReference>
<dbReference type="PANTHER" id="PTHR42770:SF15">
    <property type="entry name" value="GLUTAMATE_GAMMA-AMINOBUTYRATE ANTIPORTER-RELATED"/>
    <property type="match status" value="1"/>
</dbReference>
<evidence type="ECO:0000256" key="2">
    <source>
        <dbReference type="ARBA" id="ARBA00022448"/>
    </source>
</evidence>
<dbReference type="EMBL" id="CP000559">
    <property type="protein sequence ID" value="ABN07219.1"/>
    <property type="molecule type" value="Genomic_DNA"/>
</dbReference>
<evidence type="ECO:0000256" key="4">
    <source>
        <dbReference type="ARBA" id="ARBA00022692"/>
    </source>
</evidence>
<keyword evidence="4 7" id="KW-0812">Transmembrane</keyword>
<comment type="subcellular location">
    <subcellularLocation>
        <location evidence="1">Cell membrane</location>
        <topology evidence="1">Multi-pass membrane protein</topology>
    </subcellularLocation>
</comment>